<comment type="caution">
    <text evidence="1">The sequence shown here is derived from an EMBL/GenBank/DDBJ whole genome shotgun (WGS) entry which is preliminary data.</text>
</comment>
<evidence type="ECO:0000313" key="1">
    <source>
        <dbReference type="EMBL" id="GAA5503438.1"/>
    </source>
</evidence>
<dbReference type="Proteomes" id="UP001458946">
    <property type="component" value="Unassembled WGS sequence"/>
</dbReference>
<organism evidence="1 2">
    <name type="scientific">Deinococcus xinjiangensis</name>
    <dbReference type="NCBI Taxonomy" id="457454"/>
    <lineage>
        <taxon>Bacteria</taxon>
        <taxon>Thermotogati</taxon>
        <taxon>Deinococcota</taxon>
        <taxon>Deinococci</taxon>
        <taxon>Deinococcales</taxon>
        <taxon>Deinococcaceae</taxon>
        <taxon>Deinococcus</taxon>
    </lineage>
</organism>
<evidence type="ECO:0000313" key="2">
    <source>
        <dbReference type="Proteomes" id="UP001458946"/>
    </source>
</evidence>
<dbReference type="EMBL" id="BAABRN010000050">
    <property type="protein sequence ID" value="GAA5503438.1"/>
    <property type="molecule type" value="Genomic_DNA"/>
</dbReference>
<name>A0ABP9VJ89_9DEIO</name>
<reference evidence="1 2" key="1">
    <citation type="submission" date="2024-02" db="EMBL/GenBank/DDBJ databases">
        <title>Deinococcus xinjiangensis NBRC 107630.</title>
        <authorList>
            <person name="Ichikawa N."/>
            <person name="Katano-Makiyama Y."/>
            <person name="Hidaka K."/>
        </authorList>
    </citation>
    <scope>NUCLEOTIDE SEQUENCE [LARGE SCALE GENOMIC DNA]</scope>
    <source>
        <strain evidence="1 2">NBRC 107630</strain>
    </source>
</reference>
<dbReference type="RefSeq" id="WP_353543411.1">
    <property type="nucleotide sequence ID" value="NZ_BAABRN010000050.1"/>
</dbReference>
<accession>A0ABP9VJ89</accession>
<gene>
    <name evidence="1" type="ORF">Dxin01_03196</name>
</gene>
<protein>
    <submittedName>
        <fullName evidence="1">Uncharacterized protein</fullName>
    </submittedName>
</protein>
<proteinExistence type="predicted"/>
<sequence>MPLQAKVLKKPCPSVVGKGEVQHNLFDLETSEVLKIMSGLLIKYGHVPQGKLLSKYGECFESADLVTAQEDAAYILEMFGGWGGLVDIILSDESGPSIEDNQLFDTLRSELFRRMKSIAENV</sequence>
<keyword evidence="2" id="KW-1185">Reference proteome</keyword>